<evidence type="ECO:0000256" key="1">
    <source>
        <dbReference type="SAM" id="MobiDB-lite"/>
    </source>
</evidence>
<reference evidence="2 3" key="1">
    <citation type="journal article" date="2013" name="BMC Genomics">
        <title>Reconstruction of the lipid metabolism for the microalga Monoraphidium neglectum from its genome sequence reveals characteristics suitable for biofuel production.</title>
        <authorList>
            <person name="Bogen C."/>
            <person name="Al-Dilaimi A."/>
            <person name="Albersmeier A."/>
            <person name="Wichmann J."/>
            <person name="Grundmann M."/>
            <person name="Rupp O."/>
            <person name="Lauersen K.J."/>
            <person name="Blifernez-Klassen O."/>
            <person name="Kalinowski J."/>
            <person name="Goesmann A."/>
            <person name="Mussgnug J.H."/>
            <person name="Kruse O."/>
        </authorList>
    </citation>
    <scope>NUCLEOTIDE SEQUENCE [LARGE SCALE GENOMIC DNA]</scope>
    <source>
        <strain evidence="2 3">SAG 48.87</strain>
    </source>
</reference>
<proteinExistence type="predicted"/>
<dbReference type="EMBL" id="KK104545">
    <property type="protein sequence ID" value="KIY93752.1"/>
    <property type="molecule type" value="Genomic_DNA"/>
</dbReference>
<organism evidence="2 3">
    <name type="scientific">Monoraphidium neglectum</name>
    <dbReference type="NCBI Taxonomy" id="145388"/>
    <lineage>
        <taxon>Eukaryota</taxon>
        <taxon>Viridiplantae</taxon>
        <taxon>Chlorophyta</taxon>
        <taxon>core chlorophytes</taxon>
        <taxon>Chlorophyceae</taxon>
        <taxon>CS clade</taxon>
        <taxon>Sphaeropleales</taxon>
        <taxon>Selenastraceae</taxon>
        <taxon>Monoraphidium</taxon>
    </lineage>
</organism>
<feature type="compositionally biased region" description="Pro residues" evidence="1">
    <location>
        <begin position="112"/>
        <end position="124"/>
    </location>
</feature>
<feature type="region of interest" description="Disordered" evidence="1">
    <location>
        <begin position="1"/>
        <end position="70"/>
    </location>
</feature>
<gene>
    <name evidence="2" type="ORF">MNEG_14211</name>
</gene>
<keyword evidence="3" id="KW-1185">Reference proteome</keyword>
<feature type="non-terminal residue" evidence="2">
    <location>
        <position position="251"/>
    </location>
</feature>
<accession>A0A0D2J134</accession>
<feature type="compositionally biased region" description="Low complexity" evidence="1">
    <location>
        <begin position="38"/>
        <end position="53"/>
    </location>
</feature>
<sequence>MAWPDDDSDSGPDGFEYGRDPRPKSQLSRRATPRDGPADAASAPLPSLTPAASRQGSAPLRREEVARGSAASGAFAIAALQGHMPVLLPQQRGDPRAPVATAAAAPAALQPSPGPKAPATPLPQQPRAHPAQRQREQSPLTPPPPSAAQAVPSPKGAAEEPDYGPYGGDSDDDYGAPKKGSSGKKGSGGGGSAGAGAGAAAALMARHGSLRSLGSMGSRAAAGGRLASPSPSLSPSPSPRADGLRERPKSR</sequence>
<dbReference type="GeneID" id="25731751"/>
<protein>
    <submittedName>
        <fullName evidence="2">Uncharacterized protein</fullName>
    </submittedName>
</protein>
<dbReference type="Proteomes" id="UP000054498">
    <property type="component" value="Unassembled WGS sequence"/>
</dbReference>
<feature type="compositionally biased region" description="Basic and acidic residues" evidence="1">
    <location>
        <begin position="242"/>
        <end position="251"/>
    </location>
</feature>
<feature type="compositionally biased region" description="Acidic residues" evidence="1">
    <location>
        <begin position="1"/>
        <end position="10"/>
    </location>
</feature>
<evidence type="ECO:0000313" key="3">
    <source>
        <dbReference type="Proteomes" id="UP000054498"/>
    </source>
</evidence>
<feature type="region of interest" description="Disordered" evidence="1">
    <location>
        <begin position="214"/>
        <end position="251"/>
    </location>
</feature>
<dbReference type="KEGG" id="mng:MNEG_14211"/>
<feature type="region of interest" description="Disordered" evidence="1">
    <location>
        <begin position="87"/>
        <end position="200"/>
    </location>
</feature>
<dbReference type="AlphaFoldDB" id="A0A0D2J134"/>
<feature type="compositionally biased region" description="Gly residues" evidence="1">
    <location>
        <begin position="183"/>
        <end position="197"/>
    </location>
</feature>
<feature type="compositionally biased region" description="Low complexity" evidence="1">
    <location>
        <begin position="214"/>
        <end position="231"/>
    </location>
</feature>
<dbReference type="RefSeq" id="XP_013892772.1">
    <property type="nucleotide sequence ID" value="XM_014037318.1"/>
</dbReference>
<feature type="compositionally biased region" description="Low complexity" evidence="1">
    <location>
        <begin position="96"/>
        <end position="111"/>
    </location>
</feature>
<name>A0A0D2J134_9CHLO</name>
<evidence type="ECO:0000313" key="2">
    <source>
        <dbReference type="EMBL" id="KIY93752.1"/>
    </source>
</evidence>